<dbReference type="AlphaFoldDB" id="A0A9Q0W749"/>
<sequence>MADVPAEESTRAFRFAAPPCDEEDQENMEKCLMDTDSTADESKINDGLSKGSKGVITLEGLTADLLEDLEAASKQREIEDDIEWILAEFLKVDVYSFPYNDSRI</sequence>
<evidence type="ECO:0000313" key="2">
    <source>
        <dbReference type="Proteomes" id="UP001151752"/>
    </source>
</evidence>
<protein>
    <submittedName>
        <fullName evidence="1">Uncharacterized protein</fullName>
    </submittedName>
</protein>
<proteinExistence type="predicted"/>
<name>A0A9Q0W749_9ROSI</name>
<gene>
    <name evidence="1" type="ORF">OIU74_024308</name>
</gene>
<evidence type="ECO:0000313" key="1">
    <source>
        <dbReference type="EMBL" id="KAJ6761619.1"/>
    </source>
</evidence>
<organism evidence="1 2">
    <name type="scientific">Salix koriyanagi</name>
    <dbReference type="NCBI Taxonomy" id="2511006"/>
    <lineage>
        <taxon>Eukaryota</taxon>
        <taxon>Viridiplantae</taxon>
        <taxon>Streptophyta</taxon>
        <taxon>Embryophyta</taxon>
        <taxon>Tracheophyta</taxon>
        <taxon>Spermatophyta</taxon>
        <taxon>Magnoliopsida</taxon>
        <taxon>eudicotyledons</taxon>
        <taxon>Gunneridae</taxon>
        <taxon>Pentapetalae</taxon>
        <taxon>rosids</taxon>
        <taxon>fabids</taxon>
        <taxon>Malpighiales</taxon>
        <taxon>Salicaceae</taxon>
        <taxon>Saliceae</taxon>
        <taxon>Salix</taxon>
    </lineage>
</organism>
<dbReference type="Proteomes" id="UP001151752">
    <property type="component" value="Chromosome 19"/>
</dbReference>
<comment type="caution">
    <text evidence="1">The sequence shown here is derived from an EMBL/GenBank/DDBJ whole genome shotgun (WGS) entry which is preliminary data.</text>
</comment>
<dbReference type="EMBL" id="JAPFFM010000005">
    <property type="protein sequence ID" value="KAJ6761619.1"/>
    <property type="molecule type" value="Genomic_DNA"/>
</dbReference>
<reference evidence="1" key="1">
    <citation type="submission" date="2022-11" db="EMBL/GenBank/DDBJ databases">
        <authorList>
            <person name="Hyden B.L."/>
            <person name="Feng K."/>
            <person name="Yates T."/>
            <person name="Jawdy S."/>
            <person name="Smart L.B."/>
            <person name="Muchero W."/>
        </authorList>
    </citation>
    <scope>NUCLEOTIDE SEQUENCE</scope>
    <source>
        <tissue evidence="1">Shoot tip</tissue>
    </source>
</reference>
<reference evidence="1" key="2">
    <citation type="journal article" date="2023" name="Int. J. Mol. Sci.">
        <title>De Novo Assembly and Annotation of 11 Diverse Shrub Willow (Salix) Genomes Reveals Novel Gene Organization in Sex-Linked Regions.</title>
        <authorList>
            <person name="Hyden B."/>
            <person name="Feng K."/>
            <person name="Yates T.B."/>
            <person name="Jawdy S."/>
            <person name="Cereghino C."/>
            <person name="Smart L.B."/>
            <person name="Muchero W."/>
        </authorList>
    </citation>
    <scope>NUCLEOTIDE SEQUENCE</scope>
    <source>
        <tissue evidence="1">Shoot tip</tissue>
    </source>
</reference>
<keyword evidence="2" id="KW-1185">Reference proteome</keyword>
<accession>A0A9Q0W749</accession>